<proteinExistence type="predicted"/>
<gene>
    <name evidence="1" type="ORF">MMG00_12030</name>
</gene>
<dbReference type="RefSeq" id="WP_242148665.1">
    <property type="nucleotide sequence ID" value="NZ_CP093379.1"/>
</dbReference>
<protein>
    <submittedName>
        <fullName evidence="1">Uncharacterized protein</fullName>
    </submittedName>
</protein>
<keyword evidence="2" id="KW-1185">Reference proteome</keyword>
<name>A0ABY3X7D0_9GAMM</name>
<organism evidence="1 2">
    <name type="scientific">Ignatzschineria rhizosphaerae</name>
    <dbReference type="NCBI Taxonomy" id="2923279"/>
    <lineage>
        <taxon>Bacteria</taxon>
        <taxon>Pseudomonadati</taxon>
        <taxon>Pseudomonadota</taxon>
        <taxon>Gammaproteobacteria</taxon>
        <taxon>Cardiobacteriales</taxon>
        <taxon>Ignatzschineriaceae</taxon>
        <taxon>Ignatzschineria</taxon>
    </lineage>
</organism>
<sequence>MSKFIKVTEQGCGEVKLIPVSSAKEILEDKHGSIVFHDDGRFFAKESLEQIEAQLLRDEFAKAALTGFTSKDGTTNPELDSHICYQVADAMLKERSK</sequence>
<evidence type="ECO:0000313" key="2">
    <source>
        <dbReference type="Proteomes" id="UP000829542"/>
    </source>
</evidence>
<dbReference type="EMBL" id="CP093379">
    <property type="protein sequence ID" value="UNM95913.1"/>
    <property type="molecule type" value="Genomic_DNA"/>
</dbReference>
<reference evidence="1 2" key="1">
    <citation type="submission" date="2022-03" db="EMBL/GenBank/DDBJ databases">
        <title>Ignatzschineria rhizosphaerae HR5S32.</title>
        <authorList>
            <person name="Sun J.Q."/>
            <person name="Feng J.Y."/>
        </authorList>
    </citation>
    <scope>NUCLEOTIDE SEQUENCE [LARGE SCALE GENOMIC DNA]</scope>
    <source>
        <strain evidence="1 2">HR5S32</strain>
    </source>
</reference>
<dbReference type="Proteomes" id="UP000829542">
    <property type="component" value="Chromosome"/>
</dbReference>
<evidence type="ECO:0000313" key="1">
    <source>
        <dbReference type="EMBL" id="UNM95913.1"/>
    </source>
</evidence>
<accession>A0ABY3X7D0</accession>